<evidence type="ECO:0000256" key="1">
    <source>
        <dbReference type="ARBA" id="ARBA00022723"/>
    </source>
</evidence>
<dbReference type="GO" id="GO:0046872">
    <property type="term" value="F:metal ion binding"/>
    <property type="evidence" value="ECO:0007669"/>
    <property type="project" value="UniProtKB-KW"/>
</dbReference>
<dbReference type="SUPFAM" id="SSF53639">
    <property type="entry name" value="AraD/HMP-PK domain-like"/>
    <property type="match status" value="1"/>
</dbReference>
<dbReference type="PANTHER" id="PTHR22789:SF0">
    <property type="entry name" value="3-OXO-TETRONATE 4-PHOSPHATE DECARBOXYLASE-RELATED"/>
    <property type="match status" value="1"/>
</dbReference>
<name>Q1YJP3_AURMS</name>
<dbReference type="InterPro" id="IPR036409">
    <property type="entry name" value="Aldolase_II/adducin_N_sf"/>
</dbReference>
<organism evidence="4 5">
    <name type="scientific">Aurantimonas manganoxydans (strain ATCC BAA-1229 / DSM 21871 / SI85-9A1)</name>
    <dbReference type="NCBI Taxonomy" id="287752"/>
    <lineage>
        <taxon>Bacteria</taxon>
        <taxon>Pseudomonadati</taxon>
        <taxon>Pseudomonadota</taxon>
        <taxon>Alphaproteobacteria</taxon>
        <taxon>Hyphomicrobiales</taxon>
        <taxon>Aurantimonadaceae</taxon>
        <taxon>Aurantimonas</taxon>
    </lineage>
</organism>
<evidence type="ECO:0000259" key="3">
    <source>
        <dbReference type="SMART" id="SM01007"/>
    </source>
</evidence>
<sequence length="224" mass="24216">MRDSERAVRQQIIDLCLEMNRNGINQGTSGNISARHSDAMLLTPSATPYEALTPEMIVSVPLEGDGSDWSGPLKPSTEWRFHRDILRARPDAGAVVHAHPIFATTLAMTRRAIPACHYMVAVFGGTDVKCSGYARYGTEELSREALAALDGRTGCLLANHGAITIGSDLDKAMWRMVELETLAQQYHHSLLLPGGPVILSDAEIAEVLEGFGSYGLQSRDAIAG</sequence>
<evidence type="ECO:0000313" key="4">
    <source>
        <dbReference type="EMBL" id="EAS50830.1"/>
    </source>
</evidence>
<dbReference type="PANTHER" id="PTHR22789">
    <property type="entry name" value="FUCULOSE PHOSPHATE ALDOLASE"/>
    <property type="match status" value="1"/>
</dbReference>
<comment type="caution">
    <text evidence="4">The sequence shown here is derived from an EMBL/GenBank/DDBJ whole genome shotgun (WGS) entry which is preliminary data.</text>
</comment>
<dbReference type="GO" id="GO:0019323">
    <property type="term" value="P:pentose catabolic process"/>
    <property type="evidence" value="ECO:0007669"/>
    <property type="project" value="TreeGrafter"/>
</dbReference>
<protein>
    <submittedName>
        <fullName evidence="4">Aldolase</fullName>
    </submittedName>
</protein>
<dbReference type="HOGENOM" id="CLU_006033_3_0_5"/>
<keyword evidence="2" id="KW-0456">Lyase</keyword>
<feature type="domain" description="Class II aldolase/adducin N-terminal" evidence="3">
    <location>
        <begin position="10"/>
        <end position="187"/>
    </location>
</feature>
<dbReference type="EMBL" id="AAPJ01000002">
    <property type="protein sequence ID" value="EAS50830.1"/>
    <property type="molecule type" value="Genomic_DNA"/>
</dbReference>
<dbReference type="BioCyc" id="AURANTIMONAS:SI859A1_00956-MONOMER"/>
<dbReference type="Proteomes" id="UP000000321">
    <property type="component" value="Unassembled WGS sequence"/>
</dbReference>
<dbReference type="OrthoDB" id="5291399at2"/>
<proteinExistence type="predicted"/>
<accession>Q1YJP3</accession>
<dbReference type="Pfam" id="PF00596">
    <property type="entry name" value="Aldolase_II"/>
    <property type="match status" value="1"/>
</dbReference>
<gene>
    <name evidence="4" type="ORF">SI859A1_00956</name>
</gene>
<dbReference type="RefSeq" id="WP_009208819.1">
    <property type="nucleotide sequence ID" value="NZ_BBWP01000051.1"/>
</dbReference>
<evidence type="ECO:0000313" key="5">
    <source>
        <dbReference type="Proteomes" id="UP000000321"/>
    </source>
</evidence>
<keyword evidence="5" id="KW-1185">Reference proteome</keyword>
<dbReference type="GO" id="GO:0005829">
    <property type="term" value="C:cytosol"/>
    <property type="evidence" value="ECO:0007669"/>
    <property type="project" value="TreeGrafter"/>
</dbReference>
<dbReference type="InterPro" id="IPR001303">
    <property type="entry name" value="Aldolase_II/adducin_N"/>
</dbReference>
<reference evidence="4 5" key="1">
    <citation type="journal article" date="2008" name="Appl. Environ. Microbiol.">
        <title>Genomic insights into Mn(II) oxidation by the marine alphaproteobacterium Aurantimonas sp. strain SI85-9A1.</title>
        <authorList>
            <person name="Dick G.J."/>
            <person name="Podell S."/>
            <person name="Johnson H.A."/>
            <person name="Rivera-Espinoza Y."/>
            <person name="Bernier-Latmani R."/>
            <person name="McCarthy J.K."/>
            <person name="Torpey J.W."/>
            <person name="Clement B.G."/>
            <person name="Gaasterland T."/>
            <person name="Tebo B.M."/>
        </authorList>
    </citation>
    <scope>NUCLEOTIDE SEQUENCE [LARGE SCALE GENOMIC DNA]</scope>
    <source>
        <strain evidence="4 5">SI85-9A1</strain>
    </source>
</reference>
<dbReference type="GO" id="GO:0016832">
    <property type="term" value="F:aldehyde-lyase activity"/>
    <property type="evidence" value="ECO:0007669"/>
    <property type="project" value="TreeGrafter"/>
</dbReference>
<keyword evidence="1" id="KW-0479">Metal-binding</keyword>
<dbReference type="AlphaFoldDB" id="Q1YJP3"/>
<dbReference type="Gene3D" id="3.40.225.10">
    <property type="entry name" value="Class II aldolase/adducin N-terminal domain"/>
    <property type="match status" value="1"/>
</dbReference>
<evidence type="ECO:0000256" key="2">
    <source>
        <dbReference type="ARBA" id="ARBA00023239"/>
    </source>
</evidence>
<dbReference type="InterPro" id="IPR050197">
    <property type="entry name" value="Aldolase_class_II_sugar_metab"/>
</dbReference>
<dbReference type="SMART" id="SM01007">
    <property type="entry name" value="Aldolase_II"/>
    <property type="match status" value="1"/>
</dbReference>